<gene>
    <name evidence="1" type="ORF">O6H91_23G007500</name>
</gene>
<protein>
    <submittedName>
        <fullName evidence="1">Uncharacterized protein</fullName>
    </submittedName>
</protein>
<dbReference type="EMBL" id="CM055114">
    <property type="protein sequence ID" value="KAJ7513627.1"/>
    <property type="molecule type" value="Genomic_DNA"/>
</dbReference>
<comment type="caution">
    <text evidence="1">The sequence shown here is derived from an EMBL/GenBank/DDBJ whole genome shotgun (WGS) entry which is preliminary data.</text>
</comment>
<name>A0ACC2A7X1_DIPCM</name>
<evidence type="ECO:0000313" key="2">
    <source>
        <dbReference type="Proteomes" id="UP001162992"/>
    </source>
</evidence>
<organism evidence="1 2">
    <name type="scientific">Diphasiastrum complanatum</name>
    <name type="common">Issler's clubmoss</name>
    <name type="synonym">Lycopodium complanatum</name>
    <dbReference type="NCBI Taxonomy" id="34168"/>
    <lineage>
        <taxon>Eukaryota</taxon>
        <taxon>Viridiplantae</taxon>
        <taxon>Streptophyta</taxon>
        <taxon>Embryophyta</taxon>
        <taxon>Tracheophyta</taxon>
        <taxon>Lycopodiopsida</taxon>
        <taxon>Lycopodiales</taxon>
        <taxon>Lycopodiaceae</taxon>
        <taxon>Lycopodioideae</taxon>
        <taxon>Diphasiastrum</taxon>
    </lineage>
</organism>
<reference evidence="2" key="1">
    <citation type="journal article" date="2024" name="Proc. Natl. Acad. Sci. U.S.A.">
        <title>Extraordinary preservation of gene collinearity over three hundred million years revealed in homosporous lycophytes.</title>
        <authorList>
            <person name="Li C."/>
            <person name="Wickell D."/>
            <person name="Kuo L.Y."/>
            <person name="Chen X."/>
            <person name="Nie B."/>
            <person name="Liao X."/>
            <person name="Peng D."/>
            <person name="Ji J."/>
            <person name="Jenkins J."/>
            <person name="Williams M."/>
            <person name="Shu S."/>
            <person name="Plott C."/>
            <person name="Barry K."/>
            <person name="Rajasekar S."/>
            <person name="Grimwood J."/>
            <person name="Han X."/>
            <person name="Sun S."/>
            <person name="Hou Z."/>
            <person name="He W."/>
            <person name="Dai G."/>
            <person name="Sun C."/>
            <person name="Schmutz J."/>
            <person name="Leebens-Mack J.H."/>
            <person name="Li F.W."/>
            <person name="Wang L."/>
        </authorList>
    </citation>
    <scope>NUCLEOTIDE SEQUENCE [LARGE SCALE GENOMIC DNA]</scope>
    <source>
        <strain evidence="2">cv. PW_Plant_1</strain>
    </source>
</reference>
<accession>A0ACC2A7X1</accession>
<sequence>MKKMMNDKALVRHLAACETMGSATAICSDKTGTLTMNMMTVVNSWVCGKLREPTSLDESFKDDVVKLLFESICLNTNGNVHVDEGCGKPEVTGSPTEVAVLNWGVQLGANFCQVREETKVVEVNSFNSTKKRMGIIAKTSDGKAWVHWKGASEVVLEQCSHFIDVDGTVSILTNDKIEELQGIITSFANAALRTLCLACNEIPPMEFAARTPKKQATDIPDSGLICLAIVGIKDPCRPGVPEAVAKCQQAGIKVRMVTGDNIMTAKAIAIECGILQENGRAIEGKVFREMSVDEQYKCLPSIQVMARSSPTDKYTMVKRLLEMGEIVAVTGDGTNDAPALHEASIGLAMGIAGTEVAKESSDIIIMDDNFSSIVKVVRWGRSVYSNIQKFVQFQTTVNGVALTLNFVAAIVKGSAPLTAVQLLWVNLIMDTMGAVALATEPPNDSLMDRPPIGRREPLITNVMWRNIVGQVIYQLVLLVLFQFDGFALLDLKHSATVTPVTGKKSGKQLDHADKELITIIFNTFVFCQVLLVEFVGSFTSTVKLSWKNWLLCVGLGAASLPLAAFIKCIPVPETPFVQLVMHWIPKRNVHKKKHEVMLRRGRSVKGMMVGRKSSLTSATKPSKFYDVLDDESTSPASPAIVKDSTYEKSQNCVVRIFQACCPSEPMPTASSYPEIPNRKNSNIAWD</sequence>
<dbReference type="Proteomes" id="UP001162992">
    <property type="component" value="Chromosome 23"/>
</dbReference>
<proteinExistence type="predicted"/>
<evidence type="ECO:0000313" key="1">
    <source>
        <dbReference type="EMBL" id="KAJ7513627.1"/>
    </source>
</evidence>
<keyword evidence="2" id="KW-1185">Reference proteome</keyword>